<reference evidence="1" key="2">
    <citation type="journal article" date="2021" name="PeerJ">
        <title>Extensive microbial diversity within the chicken gut microbiome revealed by metagenomics and culture.</title>
        <authorList>
            <person name="Gilroy R."/>
            <person name="Ravi A."/>
            <person name="Getino M."/>
            <person name="Pursley I."/>
            <person name="Horton D.L."/>
            <person name="Alikhan N.F."/>
            <person name="Baker D."/>
            <person name="Gharbi K."/>
            <person name="Hall N."/>
            <person name="Watson M."/>
            <person name="Adriaenssens E.M."/>
            <person name="Foster-Nyarko E."/>
            <person name="Jarju S."/>
            <person name="Secka A."/>
            <person name="Antonio M."/>
            <person name="Oren A."/>
            <person name="Chaudhuri R.R."/>
            <person name="La Ragione R."/>
            <person name="Hildebrand F."/>
            <person name="Pallen M.J."/>
        </authorList>
    </citation>
    <scope>NUCLEOTIDE SEQUENCE</scope>
    <source>
        <strain evidence="1">4920</strain>
    </source>
</reference>
<dbReference type="EMBL" id="DVOF01000206">
    <property type="protein sequence ID" value="HIV03289.1"/>
    <property type="molecule type" value="Genomic_DNA"/>
</dbReference>
<name>A0A9D1NIJ2_9FIRM</name>
<evidence type="ECO:0000313" key="1">
    <source>
        <dbReference type="EMBL" id="HIV03289.1"/>
    </source>
</evidence>
<gene>
    <name evidence="1" type="ORF">IAC74_06905</name>
</gene>
<proteinExistence type="predicted"/>
<protein>
    <submittedName>
        <fullName evidence="1">Uncharacterized protein</fullName>
    </submittedName>
</protein>
<accession>A0A9D1NIJ2</accession>
<comment type="caution">
    <text evidence="1">The sequence shown here is derived from an EMBL/GenBank/DDBJ whole genome shotgun (WGS) entry which is preliminary data.</text>
</comment>
<sequence>MKEVSAFFFFVESITDTLCKTLRQKLGLTKMPDELLSNAIDALVQIEQANSPEKVIELRLKGVFRLLQYTDNLMAHFYCESPIIRTVFMKKLDFIRAAKSQKEMKEIFSYSAPHYDGNRFRVDSPYHIDEEELLQWSIASERYPPSSIVANRVVELFQKIFGKSILEL</sequence>
<evidence type="ECO:0000313" key="2">
    <source>
        <dbReference type="Proteomes" id="UP000886743"/>
    </source>
</evidence>
<dbReference type="Proteomes" id="UP000886743">
    <property type="component" value="Unassembled WGS sequence"/>
</dbReference>
<dbReference type="AlphaFoldDB" id="A0A9D1NIJ2"/>
<organism evidence="1 2">
    <name type="scientific">Candidatus Aphodoplasma excrementigallinarum</name>
    <dbReference type="NCBI Taxonomy" id="2840673"/>
    <lineage>
        <taxon>Bacteria</taxon>
        <taxon>Bacillati</taxon>
        <taxon>Bacillota</taxon>
        <taxon>Clostridia</taxon>
        <taxon>Eubacteriales</taxon>
        <taxon>Candidatus Aphodoplasma</taxon>
    </lineage>
</organism>
<reference evidence="1" key="1">
    <citation type="submission" date="2020-10" db="EMBL/GenBank/DDBJ databases">
        <authorList>
            <person name="Gilroy R."/>
        </authorList>
    </citation>
    <scope>NUCLEOTIDE SEQUENCE</scope>
    <source>
        <strain evidence="1">4920</strain>
    </source>
</reference>